<keyword evidence="1" id="KW-0175">Coiled coil</keyword>
<name>A0A0L8FGN5_OCTBM</name>
<organism evidence="2">
    <name type="scientific">Octopus bimaculoides</name>
    <name type="common">California two-spotted octopus</name>
    <dbReference type="NCBI Taxonomy" id="37653"/>
    <lineage>
        <taxon>Eukaryota</taxon>
        <taxon>Metazoa</taxon>
        <taxon>Spiralia</taxon>
        <taxon>Lophotrochozoa</taxon>
        <taxon>Mollusca</taxon>
        <taxon>Cephalopoda</taxon>
        <taxon>Coleoidea</taxon>
        <taxon>Octopodiformes</taxon>
        <taxon>Octopoda</taxon>
        <taxon>Incirrata</taxon>
        <taxon>Octopodidae</taxon>
        <taxon>Octopus</taxon>
    </lineage>
</organism>
<sequence>MNSCPQPTNSKRLSDISILSAAPEMQKCIEREKYRQKHDSIQDRFGDRWNSKLERNTSDGLVACNYPITKCCAISDSASSVLSDDVPFVFKNPKISFKGAEERSLALLQNLSLNRSHVSSDEECAVLKTSNIVKNAPLTKGAKTEEHLLRSINAPFNIQNLGRNTKDKNSIAGNINYSALKKSSKANYKSKSLPLDDDLLVSDEDGFSEHMIVVKKDDNWGSTSDLNDEAQYFPLREKSNKLKDNAITTDLEPDCISLRHQIENIEANMTIEAIKQGEGALLERCEELREQLVKERALTCKLITQKTIAEQRTKIAESKLENQQEWKNKTLEDVEIARKNIKQISDVYSELIAQMRNEKKVNNTLQQKIQRDRKKRKRFKEETLDLKRKTEQMNKCRMAVEGEKEELKKDLKRQEEIIQQCRSENGELTKKLQKEKQIKQKAM</sequence>
<dbReference type="AlphaFoldDB" id="A0A0L8FGN5"/>
<dbReference type="OrthoDB" id="10363846at2759"/>
<evidence type="ECO:0000313" key="2">
    <source>
        <dbReference type="EMBL" id="KOF62799.1"/>
    </source>
</evidence>
<reference evidence="2" key="1">
    <citation type="submission" date="2015-07" db="EMBL/GenBank/DDBJ databases">
        <title>MeaNS - Measles Nucleotide Surveillance Program.</title>
        <authorList>
            <person name="Tran T."/>
            <person name="Druce J."/>
        </authorList>
    </citation>
    <scope>NUCLEOTIDE SEQUENCE</scope>
    <source>
        <strain evidence="2">UCB-OBI-ISO-001</strain>
        <tissue evidence="2">Gonad</tissue>
    </source>
</reference>
<dbReference type="EMBL" id="KQ432284">
    <property type="protein sequence ID" value="KOF62799.1"/>
    <property type="molecule type" value="Genomic_DNA"/>
</dbReference>
<dbReference type="KEGG" id="obi:106883499"/>
<gene>
    <name evidence="2" type="ORF">OCBIM_22021697mg</name>
</gene>
<proteinExistence type="predicted"/>
<protein>
    <submittedName>
        <fullName evidence="2">Uncharacterized protein</fullName>
    </submittedName>
</protein>
<evidence type="ECO:0000256" key="1">
    <source>
        <dbReference type="SAM" id="Coils"/>
    </source>
</evidence>
<feature type="coiled-coil region" evidence="1">
    <location>
        <begin position="348"/>
        <end position="438"/>
    </location>
</feature>
<accession>A0A0L8FGN5</accession>